<dbReference type="InterPro" id="IPR029033">
    <property type="entry name" value="His_PPase_superfam"/>
</dbReference>
<gene>
    <name evidence="2" type="ORF">ACFSYC_06765</name>
</gene>
<keyword evidence="1" id="KW-0732">Signal</keyword>
<dbReference type="InterPro" id="IPR050275">
    <property type="entry name" value="PGM_Phosphatase"/>
</dbReference>
<dbReference type="InterPro" id="IPR013078">
    <property type="entry name" value="His_Pase_superF_clade-1"/>
</dbReference>
<feature type="signal peptide" evidence="1">
    <location>
        <begin position="1"/>
        <end position="21"/>
    </location>
</feature>
<evidence type="ECO:0000256" key="1">
    <source>
        <dbReference type="SAM" id="SignalP"/>
    </source>
</evidence>
<accession>A0ABW5XMV9</accession>
<reference evidence="3" key="1">
    <citation type="journal article" date="2019" name="Int. J. Syst. Evol. Microbiol.">
        <title>The Global Catalogue of Microorganisms (GCM) 10K type strain sequencing project: providing services to taxonomists for standard genome sequencing and annotation.</title>
        <authorList>
            <consortium name="The Broad Institute Genomics Platform"/>
            <consortium name="The Broad Institute Genome Sequencing Center for Infectious Disease"/>
            <person name="Wu L."/>
            <person name="Ma J."/>
        </authorList>
    </citation>
    <scope>NUCLEOTIDE SEQUENCE [LARGE SCALE GENOMIC DNA]</scope>
    <source>
        <strain evidence="3">KCTC 52232</strain>
    </source>
</reference>
<sequence length="182" mass="19907">MKNIKIFLIAALLLAGTRTFAQTTTIWLVRHAEKAIPASTATMTASDPELSAEGKKRAEALAKELKDHKIAAVFVTPFKRTTQTGEPTQKQFSLPASKNYDAAKLQAFTKNVLWEYAGKNVLIVGHSNTVIPTLEAFGGTVAFTALSDDDYDMLFKITVSQGSLVSTGVRYYGDKHHTTQIK</sequence>
<organism evidence="2 3">
    <name type="scientific">Mucilaginibacter antarcticus</name>
    <dbReference type="NCBI Taxonomy" id="1855725"/>
    <lineage>
        <taxon>Bacteria</taxon>
        <taxon>Pseudomonadati</taxon>
        <taxon>Bacteroidota</taxon>
        <taxon>Sphingobacteriia</taxon>
        <taxon>Sphingobacteriales</taxon>
        <taxon>Sphingobacteriaceae</taxon>
        <taxon>Mucilaginibacter</taxon>
    </lineage>
</organism>
<dbReference type="CDD" id="cd07040">
    <property type="entry name" value="HP"/>
    <property type="match status" value="1"/>
</dbReference>
<dbReference type="PANTHER" id="PTHR48100">
    <property type="entry name" value="BROAD-SPECIFICITY PHOSPHATASE YOR283W-RELATED"/>
    <property type="match status" value="1"/>
</dbReference>
<keyword evidence="3" id="KW-1185">Reference proteome</keyword>
<evidence type="ECO:0000313" key="3">
    <source>
        <dbReference type="Proteomes" id="UP001597601"/>
    </source>
</evidence>
<dbReference type="Proteomes" id="UP001597601">
    <property type="component" value="Unassembled WGS sequence"/>
</dbReference>
<keyword evidence="2" id="KW-0378">Hydrolase</keyword>
<dbReference type="SUPFAM" id="SSF53254">
    <property type="entry name" value="Phosphoglycerate mutase-like"/>
    <property type="match status" value="1"/>
</dbReference>
<proteinExistence type="predicted"/>
<feature type="chain" id="PRO_5046401572" evidence="1">
    <location>
        <begin position="22"/>
        <end position="182"/>
    </location>
</feature>
<dbReference type="Gene3D" id="3.40.50.1240">
    <property type="entry name" value="Phosphoglycerate mutase-like"/>
    <property type="match status" value="1"/>
</dbReference>
<comment type="caution">
    <text evidence="2">The sequence shown here is derived from an EMBL/GenBank/DDBJ whole genome shotgun (WGS) entry which is preliminary data.</text>
</comment>
<protein>
    <submittedName>
        <fullName evidence="2">Histidine phosphatase family protein</fullName>
        <ecNumber evidence="2">3.1.3.-</ecNumber>
    </submittedName>
</protein>
<dbReference type="Pfam" id="PF00300">
    <property type="entry name" value="His_Phos_1"/>
    <property type="match status" value="1"/>
</dbReference>
<dbReference type="SMART" id="SM00855">
    <property type="entry name" value="PGAM"/>
    <property type="match status" value="1"/>
</dbReference>
<dbReference type="PANTHER" id="PTHR48100:SF1">
    <property type="entry name" value="HISTIDINE PHOSPHATASE FAMILY PROTEIN-RELATED"/>
    <property type="match status" value="1"/>
</dbReference>
<dbReference type="EC" id="3.1.3.-" evidence="2"/>
<evidence type="ECO:0000313" key="2">
    <source>
        <dbReference type="EMBL" id="MFD2864387.1"/>
    </source>
</evidence>
<dbReference type="EMBL" id="JBHUON010000006">
    <property type="protein sequence ID" value="MFD2864387.1"/>
    <property type="molecule type" value="Genomic_DNA"/>
</dbReference>
<name>A0ABW5XMV9_9SPHI</name>
<dbReference type="RefSeq" id="WP_377124864.1">
    <property type="nucleotide sequence ID" value="NZ_JBHUHN010000001.1"/>
</dbReference>
<dbReference type="GO" id="GO:0016787">
    <property type="term" value="F:hydrolase activity"/>
    <property type="evidence" value="ECO:0007669"/>
    <property type="project" value="UniProtKB-KW"/>
</dbReference>